<dbReference type="GO" id="GO:0003677">
    <property type="term" value="F:DNA binding"/>
    <property type="evidence" value="ECO:0007669"/>
    <property type="project" value="UniProtKB-KW"/>
</dbReference>
<feature type="domain" description="HTH lysR-type" evidence="6">
    <location>
        <begin position="1"/>
        <end position="59"/>
    </location>
</feature>
<dbReference type="Pfam" id="PF03466">
    <property type="entry name" value="LysR_substrate"/>
    <property type="match status" value="1"/>
</dbReference>
<reference evidence="7 8" key="1">
    <citation type="submission" date="2018-06" db="EMBL/GenBank/DDBJ databases">
        <title>Phytoactinopolyspora halophila sp. nov., a novel halophilic actinomycete isolated from a saline soil in China.</title>
        <authorList>
            <person name="Tang S.-K."/>
        </authorList>
    </citation>
    <scope>NUCLEOTIDE SEQUENCE [LARGE SCALE GENOMIC DNA]</scope>
    <source>
        <strain evidence="7 8">YIM 96934</strain>
    </source>
</reference>
<feature type="region of interest" description="Disordered" evidence="5">
    <location>
        <begin position="297"/>
        <end position="327"/>
    </location>
</feature>
<name>A0A329QFU6_9ACTN</name>
<dbReference type="EMBL" id="QMIG01000021">
    <property type="protein sequence ID" value="RAW11214.1"/>
    <property type="molecule type" value="Genomic_DNA"/>
</dbReference>
<evidence type="ECO:0000256" key="2">
    <source>
        <dbReference type="ARBA" id="ARBA00023015"/>
    </source>
</evidence>
<dbReference type="PROSITE" id="PS50931">
    <property type="entry name" value="HTH_LYSR"/>
    <property type="match status" value="1"/>
</dbReference>
<proteinExistence type="inferred from homology"/>
<organism evidence="7 8">
    <name type="scientific">Phytoactinopolyspora halophila</name>
    <dbReference type="NCBI Taxonomy" id="1981511"/>
    <lineage>
        <taxon>Bacteria</taxon>
        <taxon>Bacillati</taxon>
        <taxon>Actinomycetota</taxon>
        <taxon>Actinomycetes</taxon>
        <taxon>Jiangellales</taxon>
        <taxon>Jiangellaceae</taxon>
        <taxon>Phytoactinopolyspora</taxon>
    </lineage>
</organism>
<keyword evidence="8" id="KW-1185">Reference proteome</keyword>
<evidence type="ECO:0000256" key="3">
    <source>
        <dbReference type="ARBA" id="ARBA00023125"/>
    </source>
</evidence>
<dbReference type="Gene3D" id="1.10.10.10">
    <property type="entry name" value="Winged helix-like DNA-binding domain superfamily/Winged helix DNA-binding domain"/>
    <property type="match status" value="1"/>
</dbReference>
<dbReference type="InterPro" id="IPR036388">
    <property type="entry name" value="WH-like_DNA-bd_sf"/>
</dbReference>
<evidence type="ECO:0000313" key="8">
    <source>
        <dbReference type="Proteomes" id="UP000250462"/>
    </source>
</evidence>
<dbReference type="GO" id="GO:0032993">
    <property type="term" value="C:protein-DNA complex"/>
    <property type="evidence" value="ECO:0007669"/>
    <property type="project" value="TreeGrafter"/>
</dbReference>
<dbReference type="PANTHER" id="PTHR30346">
    <property type="entry name" value="TRANSCRIPTIONAL DUAL REGULATOR HCAR-RELATED"/>
    <property type="match status" value="1"/>
</dbReference>
<evidence type="ECO:0000256" key="1">
    <source>
        <dbReference type="ARBA" id="ARBA00009437"/>
    </source>
</evidence>
<feature type="compositionally biased region" description="Basic and acidic residues" evidence="5">
    <location>
        <begin position="312"/>
        <end position="327"/>
    </location>
</feature>
<evidence type="ECO:0000256" key="5">
    <source>
        <dbReference type="SAM" id="MobiDB-lite"/>
    </source>
</evidence>
<keyword evidence="2" id="KW-0805">Transcription regulation</keyword>
<gene>
    <name evidence="7" type="ORF">DPM12_16975</name>
</gene>
<dbReference type="AlphaFoldDB" id="A0A329QFU6"/>
<dbReference type="FunFam" id="1.10.10.10:FF:000001">
    <property type="entry name" value="LysR family transcriptional regulator"/>
    <property type="match status" value="1"/>
</dbReference>
<accession>A0A329QFU6</accession>
<dbReference type="Proteomes" id="UP000250462">
    <property type="component" value="Unassembled WGS sequence"/>
</dbReference>
<dbReference type="CDD" id="cd08414">
    <property type="entry name" value="PBP2_LTTR_aromatics_like"/>
    <property type="match status" value="1"/>
</dbReference>
<keyword evidence="4" id="KW-0804">Transcription</keyword>
<dbReference type="Gene3D" id="3.40.190.10">
    <property type="entry name" value="Periplasmic binding protein-like II"/>
    <property type="match status" value="2"/>
</dbReference>
<protein>
    <submittedName>
        <fullName evidence="7">LysR family transcriptional regulator</fullName>
    </submittedName>
</protein>
<evidence type="ECO:0000313" key="7">
    <source>
        <dbReference type="EMBL" id="RAW11214.1"/>
    </source>
</evidence>
<dbReference type="PRINTS" id="PR00039">
    <property type="entry name" value="HTHLYSR"/>
</dbReference>
<keyword evidence="3" id="KW-0238">DNA-binding</keyword>
<dbReference type="InterPro" id="IPR036390">
    <property type="entry name" value="WH_DNA-bd_sf"/>
</dbReference>
<comment type="similarity">
    <text evidence="1">Belongs to the LysR transcriptional regulatory family.</text>
</comment>
<sequence length="327" mass="34957">MDLVRHLEYFIAIAHERHFGLAAQRLGIRQPPLSQGLRRLESELGVRLFERDSQSVTVTDAGQALLPAAHRVLDEVEQLRLLARRQDTSVRTRVVIRVTPGMGAGHYAALVAACHRAAPEADVDVTEQASPVQVAELADGTADLGLLREPVVARTLHFGARIDLPLNAVVPGDHPVAGSVPVRLRDLGGSGLLAPPREHAPAAHDDLVATCERHGFLPENVREVTDERAAWGLVASGGYVGLTTEQPGRYGGVDVVPIEGDVLAMAVRLAWLDALSPPAEALPAAIAAALTSHNGHVRSADIHQPRAASELPAHRDAQHVVDGRKPR</sequence>
<dbReference type="RefSeq" id="WP_112259539.1">
    <property type="nucleotide sequence ID" value="NZ_QMIG01000021.1"/>
</dbReference>
<comment type="caution">
    <text evidence="7">The sequence shown here is derived from an EMBL/GenBank/DDBJ whole genome shotgun (WGS) entry which is preliminary data.</text>
</comment>
<dbReference type="InterPro" id="IPR005119">
    <property type="entry name" value="LysR_subst-bd"/>
</dbReference>
<dbReference type="InterPro" id="IPR000847">
    <property type="entry name" value="LysR_HTH_N"/>
</dbReference>
<dbReference type="Pfam" id="PF00126">
    <property type="entry name" value="HTH_1"/>
    <property type="match status" value="1"/>
</dbReference>
<dbReference type="PANTHER" id="PTHR30346:SF28">
    <property type="entry name" value="HTH-TYPE TRANSCRIPTIONAL REGULATOR CYNR"/>
    <property type="match status" value="1"/>
</dbReference>
<dbReference type="OrthoDB" id="3176554at2"/>
<dbReference type="GO" id="GO:0003700">
    <property type="term" value="F:DNA-binding transcription factor activity"/>
    <property type="evidence" value="ECO:0007669"/>
    <property type="project" value="InterPro"/>
</dbReference>
<dbReference type="SUPFAM" id="SSF53850">
    <property type="entry name" value="Periplasmic binding protein-like II"/>
    <property type="match status" value="1"/>
</dbReference>
<evidence type="ECO:0000256" key="4">
    <source>
        <dbReference type="ARBA" id="ARBA00023163"/>
    </source>
</evidence>
<dbReference type="SUPFAM" id="SSF46785">
    <property type="entry name" value="Winged helix' DNA-binding domain"/>
    <property type="match status" value="1"/>
</dbReference>
<evidence type="ECO:0000259" key="6">
    <source>
        <dbReference type="PROSITE" id="PS50931"/>
    </source>
</evidence>